<keyword evidence="2" id="KW-1185">Reference proteome</keyword>
<evidence type="ECO:0000313" key="1">
    <source>
        <dbReference type="EMBL" id="AUR52304.1"/>
    </source>
</evidence>
<name>A0A2I7N777_9NEIS</name>
<evidence type="ECO:0000313" key="2">
    <source>
        <dbReference type="Proteomes" id="UP000236655"/>
    </source>
</evidence>
<sequence>MKNTQNTENKIYPAILNCIPDGETMISNAESAIKETLIRAWDAYANFSKLIAGIYSLNYTNLTK</sequence>
<reference evidence="2" key="1">
    <citation type="submission" date="2017-11" db="EMBL/GenBank/DDBJ databases">
        <authorList>
            <person name="Chan K.G."/>
            <person name="Lee L.S."/>
        </authorList>
    </citation>
    <scope>NUCLEOTIDE SEQUENCE [LARGE SCALE GENOMIC DNA]</scope>
    <source>
        <strain evidence="2">DSM 100970</strain>
    </source>
</reference>
<gene>
    <name evidence="1" type="ORF">CUN60_08350</name>
</gene>
<dbReference type="EMBL" id="CP024847">
    <property type="protein sequence ID" value="AUR52304.1"/>
    <property type="molecule type" value="Genomic_DNA"/>
</dbReference>
<accession>A0A2I7N777</accession>
<organism evidence="1 2">
    <name type="scientific">Aquella oligotrophica</name>
    <dbReference type="NCBI Taxonomy" id="2067065"/>
    <lineage>
        <taxon>Bacteria</taxon>
        <taxon>Pseudomonadati</taxon>
        <taxon>Pseudomonadota</taxon>
        <taxon>Betaproteobacteria</taxon>
        <taxon>Neisseriales</taxon>
        <taxon>Neisseriaceae</taxon>
        <taxon>Aquella</taxon>
    </lineage>
</organism>
<dbReference type="KEGG" id="nba:CUN60_08350"/>
<dbReference type="Proteomes" id="UP000236655">
    <property type="component" value="Chromosome"/>
</dbReference>
<dbReference type="RefSeq" id="WP_102951599.1">
    <property type="nucleotide sequence ID" value="NZ_CP024847.1"/>
</dbReference>
<dbReference type="AlphaFoldDB" id="A0A2I7N777"/>
<proteinExistence type="predicted"/>
<protein>
    <submittedName>
        <fullName evidence="1">Uncharacterized protein</fullName>
    </submittedName>
</protein>